<keyword evidence="3" id="KW-1185">Reference proteome</keyword>
<evidence type="ECO:0000313" key="2">
    <source>
        <dbReference type="EMBL" id="CAL1531565.1"/>
    </source>
</evidence>
<name>A0AAV2HE26_LYMST</name>
<feature type="compositionally biased region" description="Basic residues" evidence="1">
    <location>
        <begin position="99"/>
        <end position="108"/>
    </location>
</feature>
<gene>
    <name evidence="2" type="ORF">GSLYS_00005660001</name>
</gene>
<dbReference type="EMBL" id="CAXITT010000093">
    <property type="protein sequence ID" value="CAL1531565.1"/>
    <property type="molecule type" value="Genomic_DNA"/>
</dbReference>
<dbReference type="Proteomes" id="UP001497497">
    <property type="component" value="Unassembled WGS sequence"/>
</dbReference>
<evidence type="ECO:0000313" key="3">
    <source>
        <dbReference type="Proteomes" id="UP001497497"/>
    </source>
</evidence>
<feature type="non-terminal residue" evidence="2">
    <location>
        <position position="121"/>
    </location>
</feature>
<proteinExistence type="predicted"/>
<reference evidence="2 3" key="1">
    <citation type="submission" date="2024-04" db="EMBL/GenBank/DDBJ databases">
        <authorList>
            <consortium name="Genoscope - CEA"/>
            <person name="William W."/>
        </authorList>
    </citation>
    <scope>NUCLEOTIDE SEQUENCE [LARGE SCALE GENOMIC DNA]</scope>
</reference>
<accession>A0AAV2HE26</accession>
<dbReference type="AlphaFoldDB" id="A0AAV2HE26"/>
<feature type="region of interest" description="Disordered" evidence="1">
    <location>
        <begin position="85"/>
        <end position="108"/>
    </location>
</feature>
<comment type="caution">
    <text evidence="2">The sequence shown here is derived from an EMBL/GenBank/DDBJ whole genome shotgun (WGS) entry which is preliminary data.</text>
</comment>
<feature type="non-terminal residue" evidence="2">
    <location>
        <position position="1"/>
    </location>
</feature>
<protein>
    <submittedName>
        <fullName evidence="2">Uncharacterized protein</fullName>
    </submittedName>
</protein>
<feature type="compositionally biased region" description="Polar residues" evidence="1">
    <location>
        <begin position="87"/>
        <end position="97"/>
    </location>
</feature>
<evidence type="ECO:0000256" key="1">
    <source>
        <dbReference type="SAM" id="MobiDB-lite"/>
    </source>
</evidence>
<organism evidence="2 3">
    <name type="scientific">Lymnaea stagnalis</name>
    <name type="common">Great pond snail</name>
    <name type="synonym">Helix stagnalis</name>
    <dbReference type="NCBI Taxonomy" id="6523"/>
    <lineage>
        <taxon>Eukaryota</taxon>
        <taxon>Metazoa</taxon>
        <taxon>Spiralia</taxon>
        <taxon>Lophotrochozoa</taxon>
        <taxon>Mollusca</taxon>
        <taxon>Gastropoda</taxon>
        <taxon>Heterobranchia</taxon>
        <taxon>Euthyneura</taxon>
        <taxon>Panpulmonata</taxon>
        <taxon>Hygrophila</taxon>
        <taxon>Lymnaeoidea</taxon>
        <taxon>Lymnaeidae</taxon>
        <taxon>Lymnaea</taxon>
    </lineage>
</organism>
<sequence>GRSCNDVEQTGTVSHKPVYFTSQEILRSTLEGADEITCSSNSKSKPRTIRSMLKDASQVSLINAISVSDGKIVISEAPYAKGLFSGSKIQSNSQPSTVGRKRKKSHKQGKTDYFVDFGASS</sequence>